<protein>
    <submittedName>
        <fullName evidence="1">Histidine phosphatase family protein</fullName>
    </submittedName>
</protein>
<gene>
    <name evidence="1" type="ORF">F1189_16230</name>
</gene>
<dbReference type="PANTHER" id="PTHR47623:SF1">
    <property type="entry name" value="OS09G0287300 PROTEIN"/>
    <property type="match status" value="1"/>
</dbReference>
<comment type="caution">
    <text evidence="1">The sequence shown here is derived from an EMBL/GenBank/DDBJ whole genome shotgun (WGS) entry which is preliminary data.</text>
</comment>
<dbReference type="CDD" id="cd07067">
    <property type="entry name" value="HP_PGM_like"/>
    <property type="match status" value="1"/>
</dbReference>
<evidence type="ECO:0000313" key="1">
    <source>
        <dbReference type="EMBL" id="KAA5611136.1"/>
    </source>
</evidence>
<dbReference type="InterPro" id="IPR013078">
    <property type="entry name" value="His_Pase_superF_clade-1"/>
</dbReference>
<accession>A0A5M6IS54</accession>
<sequence length="177" mass="19142">MRQLLLMRHAKSSWDDPKLSDHARPLNARGRLAAATMRRAMRDLGLSPDVVLVSSARRTLQTLEALEPWDETPLVEPMDALYLATTGQLLQVLRGVAETARSVLLIGHNPGLHELAMTLVGAHAITLGGNAVQRLAEGYPTGALAEFAVAGAWRNLGEGGGRLLRFLCPRDLPELAV</sequence>
<evidence type="ECO:0000313" key="2">
    <source>
        <dbReference type="Proteomes" id="UP000325255"/>
    </source>
</evidence>
<dbReference type="InterPro" id="IPR029033">
    <property type="entry name" value="His_PPase_superfam"/>
</dbReference>
<dbReference type="SUPFAM" id="SSF53254">
    <property type="entry name" value="Phosphoglycerate mutase-like"/>
    <property type="match status" value="1"/>
</dbReference>
<dbReference type="Proteomes" id="UP000325255">
    <property type="component" value="Unassembled WGS sequence"/>
</dbReference>
<dbReference type="EMBL" id="VWPK01000024">
    <property type="protein sequence ID" value="KAA5611136.1"/>
    <property type="molecule type" value="Genomic_DNA"/>
</dbReference>
<dbReference type="RefSeq" id="WP_150041875.1">
    <property type="nucleotide sequence ID" value="NZ_OW485601.1"/>
</dbReference>
<name>A0A5M6IS54_9PROT</name>
<organism evidence="1 2">
    <name type="scientific">Rhodovastum atsumiense</name>
    <dbReference type="NCBI Taxonomy" id="504468"/>
    <lineage>
        <taxon>Bacteria</taxon>
        <taxon>Pseudomonadati</taxon>
        <taxon>Pseudomonadota</taxon>
        <taxon>Alphaproteobacteria</taxon>
        <taxon>Acetobacterales</taxon>
        <taxon>Acetobacteraceae</taxon>
        <taxon>Rhodovastum</taxon>
    </lineage>
</organism>
<keyword evidence="2" id="KW-1185">Reference proteome</keyword>
<dbReference type="PANTHER" id="PTHR47623">
    <property type="entry name" value="OS09G0287300 PROTEIN"/>
    <property type="match status" value="1"/>
</dbReference>
<dbReference type="Gene3D" id="3.40.50.1240">
    <property type="entry name" value="Phosphoglycerate mutase-like"/>
    <property type="match status" value="1"/>
</dbReference>
<dbReference type="OrthoDB" id="9810154at2"/>
<dbReference type="AlphaFoldDB" id="A0A5M6IS54"/>
<proteinExistence type="predicted"/>
<reference evidence="1 2" key="1">
    <citation type="submission" date="2019-09" db="EMBL/GenBank/DDBJ databases">
        <title>Genome sequence of Rhodovastum atsumiense, a diverse member of the Acetobacteraceae family of non-sulfur purple photosynthetic bacteria.</title>
        <authorList>
            <person name="Meyer T."/>
            <person name="Kyndt J."/>
        </authorList>
    </citation>
    <scope>NUCLEOTIDE SEQUENCE [LARGE SCALE GENOMIC DNA]</scope>
    <source>
        <strain evidence="1 2">DSM 21279</strain>
    </source>
</reference>
<dbReference type="Pfam" id="PF00300">
    <property type="entry name" value="His_Phos_1"/>
    <property type="match status" value="1"/>
</dbReference>